<dbReference type="InterPro" id="IPR012338">
    <property type="entry name" value="Beta-lactam/transpept-like"/>
</dbReference>
<evidence type="ECO:0000256" key="1">
    <source>
        <dbReference type="SAM" id="MobiDB-lite"/>
    </source>
</evidence>
<accession>A0ABQ1Z024</accession>
<proteinExistence type="predicted"/>
<sequence length="946" mass="104780">MKKLLFLLLSYIQFAAFSQSIDQIIDSKIKASEIKQKAYADSLFKVTGPKPDTVKPTPDTRKNCAEIGRDPKIISISAIKSNSLSLEFDANNVFELEFDILNSSGAQLYRGTKKPSSARVQLTYPAQSNGVYTLKIRGFSCKSPDNIKAFEIKTDQGGGTTDPGSGNGEGNNSPPPTDRKFTYQIIMGTTGSGFDPNATHGIKEGGFNPDGSYYEGWLDRIEAAKFSWGYGISGIALWVPWDTYEPTPGNYQEAGFKRVIEFCRARDLSLSVVFMRRRAQGDGFIKDSEIILGSNGTPYIEGVQGFGSVYAGYANDRVNALSAGAIKSIARLMATYEKSFYITLGGGGAGEQVNYVFPGKEYREAADFSDDNQNTFTTWQRARGIAKKVGRPPMIQGTWNDWPHPDWNDKDSLAIEFGRFTTYGIKKAFDSFAEAVRSETNKLVVTYFYSVTSNQQLRSIASPNINYIAAKADGLYGSDGDGIGDQKAKFKVNALNLGTFPGKVSMAEQDVDDVTTYKENNRGKMPPYCVGGIYYDVFENTTRSLFSRGLMAMNFAMSWCVSEIKGAEPALYRLKQDFVGHEYKWPNVNASNTVTVNVTDKYRQSIDLMGDITDLENKFVKYTDYNFFGGVSPEVGDGGGPAPQPSKDYSPVKSYVEANLANAYNWNAVFDLRSPSGELYSFEKGGKTKDTRFKVMSHSKFVTGVIISYLIEKGKLSLDTKVGDVIPSWKNAEGSGITLSQIMGHLSGIPDDQSHEGMDRLDQYVDWLANVPLKFTPGATFSYSSVSYQVAARMAEIVTGKAWKDLFREILADPCEMGDAEFNPSEGPIPGKPLNPLAGYGLQCSVNQWMNFIGMIRDKGMFKGRRVLNERVFDILKTPTSRGWSDWGVGVMIKDGKYVSEAANGPGTTILEGEYAWTIFTDSSYDKTYWQNIEVRKMVDQIYKRQ</sequence>
<name>A0ABQ1Z024_9BACT</name>
<dbReference type="Pfam" id="PF00144">
    <property type="entry name" value="Beta-lactamase"/>
    <property type="match status" value="1"/>
</dbReference>
<feature type="domain" description="Beta-lactamase-related" evidence="3">
    <location>
        <begin position="688"/>
        <end position="827"/>
    </location>
</feature>
<dbReference type="InterPro" id="IPR001466">
    <property type="entry name" value="Beta-lactam-related"/>
</dbReference>
<feature type="chain" id="PRO_5046144876" description="Beta-lactamase-related domain-containing protein" evidence="2">
    <location>
        <begin position="16"/>
        <end position="946"/>
    </location>
</feature>
<evidence type="ECO:0000313" key="5">
    <source>
        <dbReference type="Proteomes" id="UP000600214"/>
    </source>
</evidence>
<dbReference type="SUPFAM" id="SSF56601">
    <property type="entry name" value="beta-lactamase/transpeptidase-like"/>
    <property type="match status" value="1"/>
</dbReference>
<feature type="compositionally biased region" description="Gly residues" evidence="1">
    <location>
        <begin position="156"/>
        <end position="169"/>
    </location>
</feature>
<keyword evidence="5" id="KW-1185">Reference proteome</keyword>
<dbReference type="EMBL" id="BMIA01000003">
    <property type="protein sequence ID" value="GGH42844.1"/>
    <property type="molecule type" value="Genomic_DNA"/>
</dbReference>
<dbReference type="PANTHER" id="PTHR43283">
    <property type="entry name" value="BETA-LACTAMASE-RELATED"/>
    <property type="match status" value="1"/>
</dbReference>
<dbReference type="PANTHER" id="PTHR43283:SF3">
    <property type="entry name" value="BETA-LACTAMASE FAMILY PROTEIN (AFU_ORTHOLOGUE AFUA_5G07500)"/>
    <property type="match status" value="1"/>
</dbReference>
<protein>
    <recommendedName>
        <fullName evidence="3">Beta-lactamase-related domain-containing protein</fullName>
    </recommendedName>
</protein>
<dbReference type="Proteomes" id="UP000600214">
    <property type="component" value="Unassembled WGS sequence"/>
</dbReference>
<evidence type="ECO:0000256" key="2">
    <source>
        <dbReference type="SAM" id="SignalP"/>
    </source>
</evidence>
<dbReference type="RefSeq" id="WP_188935379.1">
    <property type="nucleotide sequence ID" value="NZ_BMIA01000003.1"/>
</dbReference>
<evidence type="ECO:0000313" key="4">
    <source>
        <dbReference type="EMBL" id="GGH42844.1"/>
    </source>
</evidence>
<feature type="signal peptide" evidence="2">
    <location>
        <begin position="1"/>
        <end position="15"/>
    </location>
</feature>
<feature type="region of interest" description="Disordered" evidence="1">
    <location>
        <begin position="151"/>
        <end position="179"/>
    </location>
</feature>
<gene>
    <name evidence="4" type="ORF">GCM10007423_39790</name>
</gene>
<organism evidence="4 5">
    <name type="scientific">Dyadobacter endophyticus</name>
    <dbReference type="NCBI Taxonomy" id="1749036"/>
    <lineage>
        <taxon>Bacteria</taxon>
        <taxon>Pseudomonadati</taxon>
        <taxon>Bacteroidota</taxon>
        <taxon>Cytophagia</taxon>
        <taxon>Cytophagales</taxon>
        <taxon>Spirosomataceae</taxon>
        <taxon>Dyadobacter</taxon>
    </lineage>
</organism>
<dbReference type="InterPro" id="IPR050789">
    <property type="entry name" value="Diverse_Enzym_Activities"/>
</dbReference>
<keyword evidence="2" id="KW-0732">Signal</keyword>
<dbReference type="InterPro" id="IPR017853">
    <property type="entry name" value="GH"/>
</dbReference>
<comment type="caution">
    <text evidence="4">The sequence shown here is derived from an EMBL/GenBank/DDBJ whole genome shotgun (WGS) entry which is preliminary data.</text>
</comment>
<evidence type="ECO:0000259" key="3">
    <source>
        <dbReference type="Pfam" id="PF00144"/>
    </source>
</evidence>
<dbReference type="Gene3D" id="3.40.710.10">
    <property type="entry name" value="DD-peptidase/beta-lactamase superfamily"/>
    <property type="match status" value="1"/>
</dbReference>
<dbReference type="Gene3D" id="3.20.20.80">
    <property type="entry name" value="Glycosidases"/>
    <property type="match status" value="1"/>
</dbReference>
<dbReference type="SUPFAM" id="SSF51445">
    <property type="entry name" value="(Trans)glycosidases"/>
    <property type="match status" value="1"/>
</dbReference>
<reference evidence="5" key="1">
    <citation type="journal article" date="2019" name="Int. J. Syst. Evol. Microbiol.">
        <title>The Global Catalogue of Microorganisms (GCM) 10K type strain sequencing project: providing services to taxonomists for standard genome sequencing and annotation.</title>
        <authorList>
            <consortium name="The Broad Institute Genomics Platform"/>
            <consortium name="The Broad Institute Genome Sequencing Center for Infectious Disease"/>
            <person name="Wu L."/>
            <person name="Ma J."/>
        </authorList>
    </citation>
    <scope>NUCLEOTIDE SEQUENCE [LARGE SCALE GENOMIC DNA]</scope>
    <source>
        <strain evidence="5">CGMCC 1.15288</strain>
    </source>
</reference>